<organism evidence="4 5">
    <name type="scientific">Aerophototrophica crusticola</name>
    <dbReference type="NCBI Taxonomy" id="1709002"/>
    <lineage>
        <taxon>Bacteria</taxon>
        <taxon>Pseudomonadati</taxon>
        <taxon>Pseudomonadota</taxon>
        <taxon>Alphaproteobacteria</taxon>
        <taxon>Rhodospirillales</taxon>
        <taxon>Rhodospirillaceae</taxon>
        <taxon>Aerophototrophica</taxon>
    </lineage>
</organism>
<evidence type="ECO:0000259" key="3">
    <source>
        <dbReference type="Pfam" id="PF00561"/>
    </source>
</evidence>
<reference evidence="4" key="1">
    <citation type="submission" date="2020-04" db="EMBL/GenBank/DDBJ databases">
        <title>A desert anoxygenic phototrophic bacterium fixes CO2 using RubisCO under aerobic conditions.</title>
        <authorList>
            <person name="Tang K."/>
        </authorList>
    </citation>
    <scope>NUCLEOTIDE SEQUENCE [LARGE SCALE GENOMIC DNA]</scope>
    <source>
        <strain evidence="4">MIMtkB3</strain>
    </source>
</reference>
<dbReference type="PRINTS" id="PR00793">
    <property type="entry name" value="PROAMNOPTASE"/>
</dbReference>
<dbReference type="AlphaFoldDB" id="A0A858R7Z3"/>
<keyword evidence="2 4" id="KW-0378">Hydrolase</keyword>
<dbReference type="PANTHER" id="PTHR43798:SF33">
    <property type="entry name" value="HYDROLASE, PUTATIVE (AFU_ORTHOLOGUE AFUA_2G14860)-RELATED"/>
    <property type="match status" value="1"/>
</dbReference>
<accession>A0A858R7Z3</accession>
<gene>
    <name evidence="4" type="ORF">HHL28_11010</name>
</gene>
<dbReference type="InterPro" id="IPR000073">
    <property type="entry name" value="AB_hydrolase_1"/>
</dbReference>
<dbReference type="SUPFAM" id="SSF53474">
    <property type="entry name" value="alpha/beta-Hydrolases"/>
    <property type="match status" value="1"/>
</dbReference>
<protein>
    <submittedName>
        <fullName evidence="4">Alpha/beta hydrolase</fullName>
    </submittedName>
</protein>
<dbReference type="Proteomes" id="UP000501891">
    <property type="component" value="Chromosome"/>
</dbReference>
<name>A0A858R7Z3_9PROT</name>
<dbReference type="InterPro" id="IPR002410">
    <property type="entry name" value="Peptidase_S33"/>
</dbReference>
<dbReference type="GO" id="GO:0016020">
    <property type="term" value="C:membrane"/>
    <property type="evidence" value="ECO:0007669"/>
    <property type="project" value="TreeGrafter"/>
</dbReference>
<dbReference type="GO" id="GO:0008233">
    <property type="term" value="F:peptidase activity"/>
    <property type="evidence" value="ECO:0007669"/>
    <property type="project" value="InterPro"/>
</dbReference>
<evidence type="ECO:0000256" key="1">
    <source>
        <dbReference type="ARBA" id="ARBA00010088"/>
    </source>
</evidence>
<dbReference type="Pfam" id="PF00561">
    <property type="entry name" value="Abhydrolase_1"/>
    <property type="match status" value="1"/>
</dbReference>
<comment type="similarity">
    <text evidence="1">Belongs to the peptidase S33 family.</text>
</comment>
<evidence type="ECO:0000313" key="4">
    <source>
        <dbReference type="EMBL" id="QJE73545.1"/>
    </source>
</evidence>
<evidence type="ECO:0000313" key="5">
    <source>
        <dbReference type="Proteomes" id="UP000501891"/>
    </source>
</evidence>
<dbReference type="Gene3D" id="3.40.50.1820">
    <property type="entry name" value="alpha/beta hydrolase"/>
    <property type="match status" value="1"/>
</dbReference>
<evidence type="ECO:0000256" key="2">
    <source>
        <dbReference type="ARBA" id="ARBA00022801"/>
    </source>
</evidence>
<proteinExistence type="inferred from homology"/>
<dbReference type="InterPro" id="IPR029058">
    <property type="entry name" value="AB_hydrolase_fold"/>
</dbReference>
<dbReference type="EMBL" id="CP051775">
    <property type="protein sequence ID" value="QJE73545.1"/>
    <property type="molecule type" value="Genomic_DNA"/>
</dbReference>
<feature type="domain" description="AB hydrolase-1" evidence="3">
    <location>
        <begin position="30"/>
        <end position="264"/>
    </location>
</feature>
<dbReference type="KEGG" id="acru:HHL28_11010"/>
<dbReference type="GO" id="GO:0006508">
    <property type="term" value="P:proteolysis"/>
    <property type="evidence" value="ECO:0007669"/>
    <property type="project" value="InterPro"/>
</dbReference>
<dbReference type="InterPro" id="IPR050266">
    <property type="entry name" value="AB_hydrolase_sf"/>
</dbReference>
<sequence>MQVAVNGIRLWFDVEGPGLVPDGEGMRQRPTLVLLHGGPGFDHATFKPAFGALADTAQVIYLDHRGQGRSGGEDRSTWTLAQWADDVRAFCDALGIEKPVVLGNSFGGFVAQEYLRRHPDHAAGVILSSTAARMCPDLIAAAFERRGGPAVRDAAMDFWNDVRAEKVEAFSRTCMPYYTAQQPADGVPGRRRSLQKPEVLEHFSGRGGEMWQMDFRDSLRGTRVPVLVLAGDLDPITPWECAEELVAHLPPHLTTYHRVPHCGHGLWRDDPDGCFAVIRSFLDKVA</sequence>
<keyword evidence="5" id="KW-1185">Reference proteome</keyword>
<dbReference type="PANTHER" id="PTHR43798">
    <property type="entry name" value="MONOACYLGLYCEROL LIPASE"/>
    <property type="match status" value="1"/>
</dbReference>
<dbReference type="PRINTS" id="PR00111">
    <property type="entry name" value="ABHYDROLASE"/>
</dbReference>